<organism evidence="1 2">
    <name type="scientific">Opisthorchis viverrini</name>
    <name type="common">Southeast Asian liver fluke</name>
    <dbReference type="NCBI Taxonomy" id="6198"/>
    <lineage>
        <taxon>Eukaryota</taxon>
        <taxon>Metazoa</taxon>
        <taxon>Spiralia</taxon>
        <taxon>Lophotrochozoa</taxon>
        <taxon>Platyhelminthes</taxon>
        <taxon>Trematoda</taxon>
        <taxon>Digenea</taxon>
        <taxon>Opisthorchiida</taxon>
        <taxon>Opisthorchiata</taxon>
        <taxon>Opisthorchiidae</taxon>
        <taxon>Opisthorchis</taxon>
    </lineage>
</organism>
<sequence length="82" mass="9809">MSVKRSTLSYRYYMSEQELRIEEEKSLLRKRLEGQLLKFTNVVKGYQYRWCVVDPDAGTVEYYEASFYICSLMGLLHDHTQN</sequence>
<dbReference type="InterPro" id="IPR011993">
    <property type="entry name" value="PH-like_dom_sf"/>
</dbReference>
<evidence type="ECO:0008006" key="3">
    <source>
        <dbReference type="Google" id="ProtNLM"/>
    </source>
</evidence>
<dbReference type="SUPFAM" id="SSF50729">
    <property type="entry name" value="PH domain-like"/>
    <property type="match status" value="1"/>
</dbReference>
<evidence type="ECO:0000313" key="1">
    <source>
        <dbReference type="EMBL" id="OON20490.1"/>
    </source>
</evidence>
<dbReference type="AlphaFoldDB" id="A0A1S8X190"/>
<dbReference type="EMBL" id="KV892607">
    <property type="protein sequence ID" value="OON20490.1"/>
    <property type="molecule type" value="Genomic_DNA"/>
</dbReference>
<gene>
    <name evidence="1" type="ORF">X801_03626</name>
</gene>
<keyword evidence="2" id="KW-1185">Reference proteome</keyword>
<reference evidence="1 2" key="1">
    <citation type="submission" date="2015-03" db="EMBL/GenBank/DDBJ databases">
        <title>Draft genome of the nematode, Opisthorchis viverrini.</title>
        <authorList>
            <person name="Mitreva M."/>
        </authorList>
    </citation>
    <scope>NUCLEOTIDE SEQUENCE [LARGE SCALE GENOMIC DNA]</scope>
    <source>
        <strain evidence="1">Khon Kaen</strain>
    </source>
</reference>
<name>A0A1S8X190_OPIVI</name>
<dbReference type="Gene3D" id="2.30.29.30">
    <property type="entry name" value="Pleckstrin-homology domain (PH domain)/Phosphotyrosine-binding domain (PTB)"/>
    <property type="match status" value="1"/>
</dbReference>
<dbReference type="Proteomes" id="UP000243686">
    <property type="component" value="Unassembled WGS sequence"/>
</dbReference>
<evidence type="ECO:0000313" key="2">
    <source>
        <dbReference type="Proteomes" id="UP000243686"/>
    </source>
</evidence>
<accession>A0A1S8X190</accession>
<protein>
    <recommendedName>
        <fullName evidence="3">PH domain-containing protein</fullName>
    </recommendedName>
</protein>
<proteinExistence type="predicted"/>